<evidence type="ECO:0000256" key="1">
    <source>
        <dbReference type="ARBA" id="ARBA00010116"/>
    </source>
</evidence>
<dbReference type="InterPro" id="IPR003344">
    <property type="entry name" value="Big_1_dom"/>
</dbReference>
<dbReference type="AlphaFoldDB" id="A0A0F4V1W1"/>
<gene>
    <name evidence="4" type="ORF">VD17_26795</name>
</gene>
<protein>
    <submittedName>
        <fullName evidence="4">Virulence plasmid 28 protein</fullName>
    </submittedName>
</protein>
<dbReference type="EMBL" id="LACH01000069">
    <property type="protein sequence ID" value="KJZ62505.1"/>
    <property type="molecule type" value="Genomic_DNA"/>
</dbReference>
<keyword evidence="2" id="KW-0843">Virulence</keyword>
<evidence type="ECO:0000313" key="4">
    <source>
        <dbReference type="EMBL" id="KJZ62505.1"/>
    </source>
</evidence>
<organism evidence="4 5">
    <name type="scientific">Pseudomonas fluorescens</name>
    <dbReference type="NCBI Taxonomy" id="294"/>
    <lineage>
        <taxon>Bacteria</taxon>
        <taxon>Pseudomonadati</taxon>
        <taxon>Pseudomonadota</taxon>
        <taxon>Gammaproteobacteria</taxon>
        <taxon>Pseudomonadales</taxon>
        <taxon>Pseudomonadaceae</taxon>
        <taxon>Pseudomonas</taxon>
    </lineage>
</organism>
<evidence type="ECO:0000259" key="3">
    <source>
        <dbReference type="Pfam" id="PF02369"/>
    </source>
</evidence>
<dbReference type="PATRIC" id="fig|294.133.peg.5276"/>
<dbReference type="InterPro" id="IPR018003">
    <property type="entry name" value="Insecticidal_toxin/plasmid_vir"/>
</dbReference>
<dbReference type="SUPFAM" id="SSF49373">
    <property type="entry name" value="Invasin/intimin cell-adhesion fragments"/>
    <property type="match status" value="2"/>
</dbReference>
<dbReference type="InterPro" id="IPR013783">
    <property type="entry name" value="Ig-like_fold"/>
</dbReference>
<reference evidence="4 5" key="1">
    <citation type="submission" date="2015-03" db="EMBL/GenBank/DDBJ databases">
        <title>Comparative genomics of Pseudomonas insights into diversity of traits involved in vanlence and defense.</title>
        <authorList>
            <person name="Qin Y."/>
        </authorList>
    </citation>
    <scope>NUCLEOTIDE SEQUENCE [LARGE SCALE GENOMIC DNA]</scope>
    <source>
        <strain evidence="4 5">H24</strain>
    </source>
</reference>
<name>A0A0F4V1W1_PSEFL</name>
<accession>A0A0F4V1W1</accession>
<evidence type="ECO:0000313" key="5">
    <source>
        <dbReference type="Proteomes" id="UP000033400"/>
    </source>
</evidence>
<proteinExistence type="inferred from homology"/>
<sequence>MTDSRPALQLLNQVFSEQQLTQYADLGTYLREGGSIFSLVEKGVQGLVMDYGISPDDARQFLRRANSMAIYVRRQFIEHSLRSDKAEGAGPRSGLLSMVNGPSFERLFSPRFDSLCPPDALESLASPVAYLIELLRWIEKRIESLPNTGNKLPLHGRRQDLKPLAVDFNAVHRSVSSVDIIVPVLETFIKKYGEDKGNRDEADLEQAMIDARYPNGLPYYQHWVTLDAVTRHHGLSVGNFAHMVDISFPYFLQDQAWDNDAARALAHTSRLGPYQRQLLTENPPAFADREGFYARNFGADGVTWQNLSQVPFFGERTKLDTPGLEALLSVRSFAPVRSANVTYQESAPDLPESGRSGSVYLNANTLPAVSITGSGEGPAFLHRLTANPNDSTGFDRYDRMNRKLRLDQWLELPSEQVDALLVAAIRAEVRGGASAAAWRITERVVHALGLFQSLRERYGCTAQDFAVFIDELSIYGRGEALSQFDQVFNGQGNYRQALLLNGGEFPVLPTQGVPDLTVIQICSALAIDLQTYSYLALAIAGAQGVAGNNLQRNAATLSSFYRLVKLPRLLGITPVEGVLMLTVLGGKSWLDGLAGAPLISRFPLNTAIVNTPDALNLIYAMHSCAGWCADRNIPVLWMLQQVSEPQALAAASDNERQLFEQVRNLLSGALFTNAALLTAGVPALPGASWLDLLTALVDPDGLVMPPAGTEAVYLAFARVALDQAVRDGLGESNASVRAGIVEKMLTVLLQARETQVSVVKECLAVYTGVNAEQALLVLAWANATVYRLLRQVLERTGLDLDESVRGRDEQPDPLLTLLADVRRRSAVVTKLELGAELLQDYLDYGHKAWVDQDDKHAFTVRTLYNLTSLTRAFELSKQPAQKLLAYLSEVNALPSPLSEHATRLAQQAASIRLAEFFDWSVQEVRECVGRIDPNLKILKNLTQLDLLMRVRVLAKHTGMDALTIFLIGTLPETVNKTAYNAAAEHALLSLSETPAPELAFSEDLKQIVTMACTVDKTDVVANTEGEITFTVTLKDIDGQPLSGVNVYWSAALGSISTDATQPNGTVEAQFIPGKVMGTDTPLYWLDLFEPKYAPTINVVADHLTLQFPSPLKARVPLGPVAFGEEIELYATLMDSHQNLGKNSLVRWSSRSEVSGALLTIRPAQAYTNQEGLTRVFVSSATGGTFVISVTSEGGEAVEHFEAITFDGQEADL</sequence>
<dbReference type="InterPro" id="IPR008964">
    <property type="entry name" value="Invasin/intimin_cell_adhesion"/>
</dbReference>
<comment type="caution">
    <text evidence="4">The sequence shown here is derived from an EMBL/GenBank/DDBJ whole genome shotgun (WGS) entry which is preliminary data.</text>
</comment>
<dbReference type="Pfam" id="PF02369">
    <property type="entry name" value="Big_1"/>
    <property type="match status" value="1"/>
</dbReference>
<comment type="similarity">
    <text evidence="1">Belongs to the intimin/invasin family.</text>
</comment>
<dbReference type="RefSeq" id="WP_046056467.1">
    <property type="nucleotide sequence ID" value="NZ_LACH01000069.1"/>
</dbReference>
<dbReference type="Gene3D" id="2.60.40.10">
    <property type="entry name" value="Immunoglobulins"/>
    <property type="match status" value="1"/>
</dbReference>
<dbReference type="OrthoDB" id="9129814at2"/>
<feature type="domain" description="Big-1" evidence="3">
    <location>
        <begin position="1011"/>
        <end position="1070"/>
    </location>
</feature>
<evidence type="ECO:0000256" key="2">
    <source>
        <dbReference type="ARBA" id="ARBA00023026"/>
    </source>
</evidence>
<dbReference type="Pfam" id="PF03538">
    <property type="entry name" value="VRP1"/>
    <property type="match status" value="1"/>
</dbReference>
<dbReference type="Proteomes" id="UP000033400">
    <property type="component" value="Unassembled WGS sequence"/>
</dbReference>